<feature type="domain" description="Rhodopsin" evidence="8">
    <location>
        <begin position="31"/>
        <end position="262"/>
    </location>
</feature>
<feature type="transmembrane region" description="Helical" evidence="7">
    <location>
        <begin position="83"/>
        <end position="106"/>
    </location>
</feature>
<feature type="transmembrane region" description="Helical" evidence="7">
    <location>
        <begin position="165"/>
        <end position="188"/>
    </location>
</feature>
<evidence type="ECO:0000313" key="10">
    <source>
        <dbReference type="Proteomes" id="UP000234585"/>
    </source>
</evidence>
<feature type="transmembrane region" description="Helical" evidence="7">
    <location>
        <begin position="200"/>
        <end position="222"/>
    </location>
</feature>
<dbReference type="InterPro" id="IPR052337">
    <property type="entry name" value="SAT4-like"/>
</dbReference>
<evidence type="ECO:0000256" key="1">
    <source>
        <dbReference type="ARBA" id="ARBA00004141"/>
    </source>
</evidence>
<dbReference type="OrthoDB" id="5342292at2759"/>
<accession>A0A2I2FGT7</accession>
<feature type="transmembrane region" description="Helical" evidence="7">
    <location>
        <begin position="12"/>
        <end position="34"/>
    </location>
</feature>
<evidence type="ECO:0000259" key="8">
    <source>
        <dbReference type="Pfam" id="PF20684"/>
    </source>
</evidence>
<evidence type="ECO:0000256" key="3">
    <source>
        <dbReference type="ARBA" id="ARBA00022989"/>
    </source>
</evidence>
<evidence type="ECO:0000256" key="5">
    <source>
        <dbReference type="ARBA" id="ARBA00038359"/>
    </source>
</evidence>
<feature type="transmembrane region" description="Helical" evidence="7">
    <location>
        <begin position="234"/>
        <end position="257"/>
    </location>
</feature>
<dbReference type="InterPro" id="IPR049326">
    <property type="entry name" value="Rhodopsin_dom_fungi"/>
</dbReference>
<comment type="subcellular location">
    <subcellularLocation>
        <location evidence="1">Membrane</location>
        <topology evidence="1">Multi-pass membrane protein</topology>
    </subcellularLocation>
</comment>
<feature type="compositionally biased region" description="Polar residues" evidence="6">
    <location>
        <begin position="290"/>
        <end position="304"/>
    </location>
</feature>
<evidence type="ECO:0000256" key="6">
    <source>
        <dbReference type="SAM" id="MobiDB-lite"/>
    </source>
</evidence>
<dbReference type="GeneID" id="36527064"/>
<dbReference type="RefSeq" id="XP_024673822.1">
    <property type="nucleotide sequence ID" value="XM_024819904.1"/>
</dbReference>
<dbReference type="PANTHER" id="PTHR33048">
    <property type="entry name" value="PTH11-LIKE INTEGRAL MEMBRANE PROTEIN (AFU_ORTHOLOGUE AFUA_5G11245)"/>
    <property type="match status" value="1"/>
</dbReference>
<evidence type="ECO:0000256" key="4">
    <source>
        <dbReference type="ARBA" id="ARBA00023136"/>
    </source>
</evidence>
<keyword evidence="3 7" id="KW-1133">Transmembrane helix</keyword>
<reference evidence="9 10" key="1">
    <citation type="submission" date="2017-12" db="EMBL/GenBank/DDBJ databases">
        <authorList>
            <consortium name="DOE Joint Genome Institute"/>
            <person name="Haridas S."/>
            <person name="Kjaerbolling I."/>
            <person name="Vesth T.C."/>
            <person name="Frisvad J.C."/>
            <person name="Nybo J.L."/>
            <person name="Theobald S."/>
            <person name="Kuo A."/>
            <person name="Bowyer P."/>
            <person name="Matsuda Y."/>
            <person name="Mondo S."/>
            <person name="Lyhne E.K."/>
            <person name="Kogle M.E."/>
            <person name="Clum A."/>
            <person name="Lipzen A."/>
            <person name="Salamov A."/>
            <person name="Ngan C.Y."/>
            <person name="Daum C."/>
            <person name="Chiniquy J."/>
            <person name="Barry K."/>
            <person name="LaButti K."/>
            <person name="Simmons B.A."/>
            <person name="Magnuson J.K."/>
            <person name="Mortensen U.H."/>
            <person name="Larsen T.O."/>
            <person name="Grigoriev I.V."/>
            <person name="Baker S.E."/>
            <person name="Andersen M.R."/>
            <person name="Nordberg H.P."/>
            <person name="Cantor M.N."/>
            <person name="Hua S.X."/>
        </authorList>
    </citation>
    <scope>NUCLEOTIDE SEQUENCE [LARGE SCALE GENOMIC DNA]</scope>
    <source>
        <strain evidence="9 10">CBS 102.13</strain>
    </source>
</reference>
<dbReference type="Proteomes" id="UP000234585">
    <property type="component" value="Unassembled WGS sequence"/>
</dbReference>
<dbReference type="AlphaFoldDB" id="A0A2I2FGT7"/>
<feature type="transmembrane region" description="Helical" evidence="7">
    <location>
        <begin position="118"/>
        <end position="145"/>
    </location>
</feature>
<proteinExistence type="inferred from homology"/>
<evidence type="ECO:0000313" key="9">
    <source>
        <dbReference type="EMBL" id="PLB39810.1"/>
    </source>
</evidence>
<keyword evidence="2 7" id="KW-0812">Transmembrane</keyword>
<feature type="compositionally biased region" description="Polar residues" evidence="6">
    <location>
        <begin position="314"/>
        <end position="323"/>
    </location>
</feature>
<dbReference type="GO" id="GO:0016020">
    <property type="term" value="C:membrane"/>
    <property type="evidence" value="ECO:0007669"/>
    <property type="project" value="UniProtKB-SubCell"/>
</dbReference>
<evidence type="ECO:0000256" key="7">
    <source>
        <dbReference type="SAM" id="Phobius"/>
    </source>
</evidence>
<dbReference type="EMBL" id="KZ559127">
    <property type="protein sequence ID" value="PLB39810.1"/>
    <property type="molecule type" value="Genomic_DNA"/>
</dbReference>
<organism evidence="9 10">
    <name type="scientific">Aspergillus candidus</name>
    <dbReference type="NCBI Taxonomy" id="41067"/>
    <lineage>
        <taxon>Eukaryota</taxon>
        <taxon>Fungi</taxon>
        <taxon>Dikarya</taxon>
        <taxon>Ascomycota</taxon>
        <taxon>Pezizomycotina</taxon>
        <taxon>Eurotiomycetes</taxon>
        <taxon>Eurotiomycetidae</taxon>
        <taxon>Eurotiales</taxon>
        <taxon>Aspergillaceae</taxon>
        <taxon>Aspergillus</taxon>
        <taxon>Aspergillus subgen. Circumdati</taxon>
    </lineage>
</organism>
<comment type="similarity">
    <text evidence="5">Belongs to the SAT4 family.</text>
</comment>
<keyword evidence="4 7" id="KW-0472">Membrane</keyword>
<evidence type="ECO:0000256" key="2">
    <source>
        <dbReference type="ARBA" id="ARBA00022692"/>
    </source>
</evidence>
<sequence length="323" mass="35738">MLALPDNPLLQINLSTQILCYIFVTLPVAFRLVIWREIGRPFGVEDVTCFVAWLLFMGYYGFTGGAEGMAGLSVNQIETSFKISYVSTIFYAPLALFVKATLLLVLAKVWRPFRSIIVVDIILGLIVSYYIAILFVKTFICWPISAYWTKLTRPGGQCLNRRAVIIADSLISVISDIAILVLPIIFTWSLHMSLKIKVKVIALLGLGGIAVGFSLYRLVLVILNGDDPEQTLFFLRVLLSGNAEGGIGLICACLPALSKYITRRRARTLSSTNRPTKQARIPLRRINDGSESYDSVDASFQSPLETDAWPGSAESPQLNARPI</sequence>
<feature type="transmembrane region" description="Helical" evidence="7">
    <location>
        <begin position="46"/>
        <end position="63"/>
    </location>
</feature>
<feature type="region of interest" description="Disordered" evidence="6">
    <location>
        <begin position="290"/>
        <end position="323"/>
    </location>
</feature>
<protein>
    <recommendedName>
        <fullName evidence="8">Rhodopsin domain-containing protein</fullName>
    </recommendedName>
</protein>
<dbReference type="STRING" id="41067.A0A2I2FGT7"/>
<name>A0A2I2FGT7_ASPCN</name>
<gene>
    <name evidence="9" type="ORF">BDW47DRAFT_8075</name>
</gene>
<dbReference type="PANTHER" id="PTHR33048:SF108">
    <property type="entry name" value="INTEGRAL MEMBRANE PROTEIN"/>
    <property type="match status" value="1"/>
</dbReference>
<dbReference type="Pfam" id="PF20684">
    <property type="entry name" value="Fung_rhodopsin"/>
    <property type="match status" value="1"/>
</dbReference>
<keyword evidence="10" id="KW-1185">Reference proteome</keyword>